<evidence type="ECO:0000313" key="2">
    <source>
        <dbReference type="Proteomes" id="UP000790709"/>
    </source>
</evidence>
<sequence>MTGTKHTTYLSLPADATDEASSSVGYDEYDEGPPSLSVSRSDFSSRSSGWMVLGCVIAISIAGLNTLLLQLKLHQIKVPSTALRYPSVYVGLERLIRNESSPSWPLNFEHGPDFLGVVDQSVPHQPSSGEPQMILDSDRSLILQYIVRDFGLENCAISSRLPGPEVDASPKFYNKSGDIETMFLWSLETPVDSVLRSADLTWSSRPRRQTLIGSLNLTLDRDFSPFFPCPRRSVQTIELSLACGSPGCTMEFWQDRSPPKLGFYIIQSEV</sequence>
<accession>A0ACB8BCD8</accession>
<dbReference type="EMBL" id="MU266466">
    <property type="protein sequence ID" value="KAH7922970.1"/>
    <property type="molecule type" value="Genomic_DNA"/>
</dbReference>
<gene>
    <name evidence="1" type="ORF">BV22DRAFT_1130984</name>
</gene>
<organism evidence="1 2">
    <name type="scientific">Leucogyrophana mollusca</name>
    <dbReference type="NCBI Taxonomy" id="85980"/>
    <lineage>
        <taxon>Eukaryota</taxon>
        <taxon>Fungi</taxon>
        <taxon>Dikarya</taxon>
        <taxon>Basidiomycota</taxon>
        <taxon>Agaricomycotina</taxon>
        <taxon>Agaricomycetes</taxon>
        <taxon>Agaricomycetidae</taxon>
        <taxon>Boletales</taxon>
        <taxon>Boletales incertae sedis</taxon>
        <taxon>Leucogyrophana</taxon>
    </lineage>
</organism>
<protein>
    <submittedName>
        <fullName evidence="1">Uncharacterized protein</fullName>
    </submittedName>
</protein>
<reference evidence="1" key="1">
    <citation type="journal article" date="2021" name="New Phytol.">
        <title>Evolutionary innovations through gain and loss of genes in the ectomycorrhizal Boletales.</title>
        <authorList>
            <person name="Wu G."/>
            <person name="Miyauchi S."/>
            <person name="Morin E."/>
            <person name="Kuo A."/>
            <person name="Drula E."/>
            <person name="Varga T."/>
            <person name="Kohler A."/>
            <person name="Feng B."/>
            <person name="Cao Y."/>
            <person name="Lipzen A."/>
            <person name="Daum C."/>
            <person name="Hundley H."/>
            <person name="Pangilinan J."/>
            <person name="Johnson J."/>
            <person name="Barry K."/>
            <person name="LaButti K."/>
            <person name="Ng V."/>
            <person name="Ahrendt S."/>
            <person name="Min B."/>
            <person name="Choi I.G."/>
            <person name="Park H."/>
            <person name="Plett J.M."/>
            <person name="Magnuson J."/>
            <person name="Spatafora J.W."/>
            <person name="Nagy L.G."/>
            <person name="Henrissat B."/>
            <person name="Grigoriev I.V."/>
            <person name="Yang Z.L."/>
            <person name="Xu J."/>
            <person name="Martin F.M."/>
        </authorList>
    </citation>
    <scope>NUCLEOTIDE SEQUENCE</scope>
    <source>
        <strain evidence="1">KUC20120723A-06</strain>
    </source>
</reference>
<name>A0ACB8BCD8_9AGAM</name>
<comment type="caution">
    <text evidence="1">The sequence shown here is derived from an EMBL/GenBank/DDBJ whole genome shotgun (WGS) entry which is preliminary data.</text>
</comment>
<dbReference type="Proteomes" id="UP000790709">
    <property type="component" value="Unassembled WGS sequence"/>
</dbReference>
<keyword evidence="2" id="KW-1185">Reference proteome</keyword>
<proteinExistence type="predicted"/>
<evidence type="ECO:0000313" key="1">
    <source>
        <dbReference type="EMBL" id="KAH7922970.1"/>
    </source>
</evidence>